<dbReference type="Proteomes" id="UP000789759">
    <property type="component" value="Unassembled WGS sequence"/>
</dbReference>
<reference evidence="2" key="1">
    <citation type="submission" date="2021-06" db="EMBL/GenBank/DDBJ databases">
        <authorList>
            <person name="Kallberg Y."/>
            <person name="Tangrot J."/>
            <person name="Rosling A."/>
        </authorList>
    </citation>
    <scope>NUCLEOTIDE SEQUENCE</scope>
    <source>
        <strain evidence="2">FL966</strain>
    </source>
</reference>
<gene>
    <name evidence="2" type="ORF">CPELLU_LOCUS2029</name>
</gene>
<dbReference type="AlphaFoldDB" id="A0A9N8ZGS7"/>
<organism evidence="2 3">
    <name type="scientific">Cetraspora pellucida</name>
    <dbReference type="NCBI Taxonomy" id="1433469"/>
    <lineage>
        <taxon>Eukaryota</taxon>
        <taxon>Fungi</taxon>
        <taxon>Fungi incertae sedis</taxon>
        <taxon>Mucoromycota</taxon>
        <taxon>Glomeromycotina</taxon>
        <taxon>Glomeromycetes</taxon>
        <taxon>Diversisporales</taxon>
        <taxon>Gigasporaceae</taxon>
        <taxon>Cetraspora</taxon>
    </lineage>
</organism>
<evidence type="ECO:0000256" key="1">
    <source>
        <dbReference type="SAM" id="MobiDB-lite"/>
    </source>
</evidence>
<dbReference type="EMBL" id="CAJVQA010000829">
    <property type="protein sequence ID" value="CAG8492073.1"/>
    <property type="molecule type" value="Genomic_DNA"/>
</dbReference>
<evidence type="ECO:0000313" key="3">
    <source>
        <dbReference type="Proteomes" id="UP000789759"/>
    </source>
</evidence>
<comment type="caution">
    <text evidence="2">The sequence shown here is derived from an EMBL/GenBank/DDBJ whole genome shotgun (WGS) entry which is preliminary data.</text>
</comment>
<accession>A0A9N8ZGS7</accession>
<proteinExistence type="predicted"/>
<evidence type="ECO:0000313" key="2">
    <source>
        <dbReference type="EMBL" id="CAG8492073.1"/>
    </source>
</evidence>
<keyword evidence="3" id="KW-1185">Reference proteome</keyword>
<sequence>MNSQQSNDHRIFSNVFEDDNLLTFNNNCLSGSYHMPVNSSLPNRSNQANDRRQVQAQEPDILKLILQEIAAGFKEVTVEVAVTTRPPVHETNLVCGRDKAYDKRTQNQNQPQMQNRIAPQAQPQVHVNHATTPTQILPCPRDVNHISILNKPDKNVNENEAFTAPAAPEIMPTMALSSENLLVTTISIMSTPVMPALAAPILVDFPQFHQTGAYLHADERKLYMQCQSKFVKILMFYEGEIPPAPPAIKKKPEKPKKSDNKDPFDDFEFDNEDLNETEEFLTNQCSKLELYNNL</sequence>
<name>A0A9N8ZGS7_9GLOM</name>
<feature type="compositionally biased region" description="Basic and acidic residues" evidence="1">
    <location>
        <begin position="255"/>
        <end position="264"/>
    </location>
</feature>
<protein>
    <submittedName>
        <fullName evidence="2">13801_t:CDS:1</fullName>
    </submittedName>
</protein>
<feature type="region of interest" description="Disordered" evidence="1">
    <location>
        <begin position="245"/>
        <end position="269"/>
    </location>
</feature>